<proteinExistence type="predicted"/>
<dbReference type="AlphaFoldDB" id="A0A2T4TVE8"/>
<dbReference type="InterPro" id="IPR003477">
    <property type="entry name" value="PemK-like"/>
</dbReference>
<keyword evidence="2" id="KW-1185">Reference proteome</keyword>
<gene>
    <name evidence="1" type="ORF">CLG94_11395</name>
</gene>
<accession>A0A2T4TVE8</accession>
<dbReference type="SUPFAM" id="SSF50118">
    <property type="entry name" value="Cell growth inhibitor/plasmid maintenance toxic component"/>
    <property type="match status" value="1"/>
</dbReference>
<comment type="caution">
    <text evidence="1">The sequence shown here is derived from an EMBL/GenBank/DDBJ whole genome shotgun (WGS) entry which is preliminary data.</text>
</comment>
<dbReference type="Pfam" id="PF02452">
    <property type="entry name" value="PemK_toxin"/>
    <property type="match status" value="1"/>
</dbReference>
<sequence length="47" mass="5166">MVWVDCDPQAGHKQVGRRPALIASPQSYNQKVGLVLLCPITNQMQAC</sequence>
<dbReference type="InterPro" id="IPR011067">
    <property type="entry name" value="Plasmid_toxin/cell-grow_inhib"/>
</dbReference>
<dbReference type="Gene3D" id="2.30.30.110">
    <property type="match status" value="1"/>
</dbReference>
<dbReference type="EMBL" id="NVQC01000030">
    <property type="protein sequence ID" value="PTL35081.1"/>
    <property type="molecule type" value="Genomic_DNA"/>
</dbReference>
<dbReference type="Proteomes" id="UP000241436">
    <property type="component" value="Unassembled WGS sequence"/>
</dbReference>
<protein>
    <submittedName>
        <fullName evidence="1">Uncharacterized protein</fullName>
    </submittedName>
</protein>
<reference evidence="2" key="2">
    <citation type="journal article" date="2018" name="Environ. Microbiol.">
        <title>Bloom of a denitrifying methanotroph, 'Candidatus Methylomirabilis limnetica', in a deep stratified lake.</title>
        <authorList>
            <person name="Graf J.S."/>
            <person name="Mayr M.J."/>
            <person name="Marchant H.K."/>
            <person name="Tienken D."/>
            <person name="Hach P.F."/>
            <person name="Brand A."/>
            <person name="Schubert C.J."/>
            <person name="Kuypers M.M."/>
            <person name="Milucka J."/>
        </authorList>
    </citation>
    <scope>NUCLEOTIDE SEQUENCE [LARGE SCALE GENOMIC DNA]</scope>
    <source>
        <strain evidence="2">Zug</strain>
    </source>
</reference>
<evidence type="ECO:0000313" key="1">
    <source>
        <dbReference type="EMBL" id="PTL35081.1"/>
    </source>
</evidence>
<reference evidence="1 2" key="1">
    <citation type="submission" date="2017-09" db="EMBL/GenBank/DDBJ databases">
        <title>Bloom of a denitrifying methanotroph, Candidatus Methylomirabilis limnetica, in a deep stratified lake.</title>
        <authorList>
            <person name="Graf J.S."/>
            <person name="Marchant H.K."/>
            <person name="Tienken D."/>
            <person name="Hach P.F."/>
            <person name="Brand A."/>
            <person name="Schubert C.J."/>
            <person name="Kuypers M.M."/>
            <person name="Milucka J."/>
        </authorList>
    </citation>
    <scope>NUCLEOTIDE SEQUENCE [LARGE SCALE GENOMIC DNA]</scope>
    <source>
        <strain evidence="1 2">Zug</strain>
    </source>
</reference>
<organism evidence="1 2">
    <name type="scientific">Candidatus Methylomirabilis limnetica</name>
    <dbReference type="NCBI Taxonomy" id="2033718"/>
    <lineage>
        <taxon>Bacteria</taxon>
        <taxon>Candidatus Methylomirabilota</taxon>
        <taxon>Candidatus Methylomirabilia</taxon>
        <taxon>Candidatus Methylomirabilales</taxon>
        <taxon>Candidatus Methylomirabilaceae</taxon>
        <taxon>Candidatus Methylomirabilis</taxon>
    </lineage>
</organism>
<name>A0A2T4TVE8_9BACT</name>
<dbReference type="RefSeq" id="WP_107563662.1">
    <property type="nucleotide sequence ID" value="NZ_NVQC01000030.1"/>
</dbReference>
<dbReference type="GO" id="GO:0003677">
    <property type="term" value="F:DNA binding"/>
    <property type="evidence" value="ECO:0007669"/>
    <property type="project" value="InterPro"/>
</dbReference>
<dbReference type="OrthoDB" id="9808744at2"/>
<evidence type="ECO:0000313" key="2">
    <source>
        <dbReference type="Proteomes" id="UP000241436"/>
    </source>
</evidence>